<name>A0AA88GSJ9_NAELO</name>
<evidence type="ECO:0000313" key="3">
    <source>
        <dbReference type="Proteomes" id="UP000816034"/>
    </source>
</evidence>
<dbReference type="EMBL" id="PYSW02000020">
    <property type="protein sequence ID" value="KAG2383678.1"/>
    <property type="molecule type" value="Genomic_DNA"/>
</dbReference>
<comment type="caution">
    <text evidence="2">The sequence shown here is derived from an EMBL/GenBank/DDBJ whole genome shotgun (WGS) entry which is preliminary data.</text>
</comment>
<dbReference type="InterPro" id="IPR011042">
    <property type="entry name" value="6-blade_b-propeller_TolB-like"/>
</dbReference>
<dbReference type="GeneID" id="68096804"/>
<gene>
    <name evidence="2" type="ORF">C9374_004349</name>
</gene>
<dbReference type="SUPFAM" id="SSF50969">
    <property type="entry name" value="YVTN repeat-like/Quinoprotein amine dehydrogenase"/>
    <property type="match status" value="1"/>
</dbReference>
<evidence type="ECO:0000313" key="2">
    <source>
        <dbReference type="EMBL" id="KAG2383678.1"/>
    </source>
</evidence>
<dbReference type="InterPro" id="IPR011044">
    <property type="entry name" value="Quino_amine_DH_bsu"/>
</dbReference>
<dbReference type="Pfam" id="PF09414">
    <property type="entry name" value="RNA_ligase"/>
    <property type="match status" value="1"/>
</dbReference>
<sequence>MPLILIDFVCMLTDSRRSDDDDHIDQLVEKLSQKIMSGSRRIANPFSQSFTLVHTIDKVTHSPAMSCSTAVTLSNFDDVYLKHPSEIRISYHHSCIIICDSGNHRLLFFDLSSKKFITTISMEVYHFCIQENYDHLNHDALLVISSKMFQSHCCLKYDLLNVMNHSHRMDTDIAIDKKVIWKSQAFQNVTGISISKKHVFISEFLSKSIIILDLSSGRLRAMEKSSECRVEIFSTNDSNALWKSVKSFGANELNSPKGICLDKSRGHILITDSVSSQFNRIQIFRDEQRVKSYFTNRLKCNAGMCLNEFTGELIDLGKVKCHKSERDFYALIPKYPSAQEKSSGAGHAIKSSKRWIAHSTYVYAQEKIDGSQLSFMLVNDTANNDDAISNSEGNKKLIFRTKKGPISNDICFENAIKAISEIQHLLSPNYVYRGETITRYRHCRVMYGFIPPKSFVLFDVQNDKGNYLLPDEIEMEAKRLGLMCAQIVYRGVLDFEKLKYLCNNTKSQLGGYAMVEGLVVKQYLDKTTVDTFSESEYTKSKRSEEDELDGCGDVRMVSFKMVSKRYKETKKPKHLKEEKDIDTKLKTIAQSVCTQSRWEKAMIRYLEEGGDINHRDLSGILCLEIKKDIIKEEHDSIQILLKECEMECTDGLVDIILEYAVEGVKEWVKEYVKEIASTLIQDTNASNSVEELSITSSNHDE</sequence>
<dbReference type="InterPro" id="IPR021122">
    <property type="entry name" value="RNA_ligase_dom_REL/Rnl2"/>
</dbReference>
<dbReference type="Proteomes" id="UP000816034">
    <property type="component" value="Unassembled WGS sequence"/>
</dbReference>
<proteinExistence type="predicted"/>
<accession>A0AA88GSJ9</accession>
<dbReference type="AlphaFoldDB" id="A0AA88GSJ9"/>
<dbReference type="Gene3D" id="2.120.10.30">
    <property type="entry name" value="TolB, C-terminal domain"/>
    <property type="match status" value="1"/>
</dbReference>
<protein>
    <recommendedName>
        <fullName evidence="1">RNA ligase domain-containing protein</fullName>
    </recommendedName>
</protein>
<dbReference type="SUPFAM" id="SSF56091">
    <property type="entry name" value="DNA ligase/mRNA capping enzyme, catalytic domain"/>
    <property type="match status" value="1"/>
</dbReference>
<evidence type="ECO:0000259" key="1">
    <source>
        <dbReference type="Pfam" id="PF09414"/>
    </source>
</evidence>
<keyword evidence="3" id="KW-1185">Reference proteome</keyword>
<dbReference type="Gene3D" id="3.30.470.30">
    <property type="entry name" value="DNA ligase/mRNA capping enzyme"/>
    <property type="match status" value="1"/>
</dbReference>
<reference evidence="2 3" key="1">
    <citation type="journal article" date="2018" name="BMC Genomics">
        <title>The genome of Naegleria lovaniensis, the basis for a comparative approach to unravel pathogenicity factors of the human pathogenic amoeba N. fowleri.</title>
        <authorList>
            <person name="Liechti N."/>
            <person name="Schurch N."/>
            <person name="Bruggmann R."/>
            <person name="Wittwer M."/>
        </authorList>
    </citation>
    <scope>NUCLEOTIDE SEQUENCE [LARGE SCALE GENOMIC DNA]</scope>
    <source>
        <strain evidence="2 3">ATCC 30569</strain>
    </source>
</reference>
<organism evidence="2 3">
    <name type="scientific">Naegleria lovaniensis</name>
    <name type="common">Amoeba</name>
    <dbReference type="NCBI Taxonomy" id="51637"/>
    <lineage>
        <taxon>Eukaryota</taxon>
        <taxon>Discoba</taxon>
        <taxon>Heterolobosea</taxon>
        <taxon>Tetramitia</taxon>
        <taxon>Eutetramitia</taxon>
        <taxon>Vahlkampfiidae</taxon>
        <taxon>Naegleria</taxon>
    </lineage>
</organism>
<dbReference type="RefSeq" id="XP_044549357.1">
    <property type="nucleotide sequence ID" value="XM_044693978.1"/>
</dbReference>
<feature type="domain" description="RNA ligase" evidence="1">
    <location>
        <begin position="361"/>
        <end position="522"/>
    </location>
</feature>